<feature type="domain" description="Retrovirus-related Pol polyprotein from transposon TNT 1-94-like beta-barrel" evidence="2">
    <location>
        <begin position="181"/>
        <end position="230"/>
    </location>
</feature>
<gene>
    <name evidence="3" type="ORF">N0F65_004712</name>
</gene>
<comment type="caution">
    <text evidence="3">The sequence shown here is derived from an EMBL/GenBank/DDBJ whole genome shotgun (WGS) entry which is preliminary data.</text>
</comment>
<evidence type="ECO:0000259" key="2">
    <source>
        <dbReference type="Pfam" id="PF22936"/>
    </source>
</evidence>
<accession>A0AAV2Z5U4</accession>
<name>A0AAV2Z5U4_9STRA</name>
<feature type="compositionally biased region" description="Basic and acidic residues" evidence="1">
    <location>
        <begin position="143"/>
        <end position="154"/>
    </location>
</feature>
<evidence type="ECO:0000313" key="3">
    <source>
        <dbReference type="EMBL" id="DBA00807.1"/>
    </source>
</evidence>
<keyword evidence="4" id="KW-1185">Reference proteome</keyword>
<evidence type="ECO:0000313" key="4">
    <source>
        <dbReference type="Proteomes" id="UP001146120"/>
    </source>
</evidence>
<feature type="compositionally biased region" description="Basic and acidic residues" evidence="1">
    <location>
        <begin position="110"/>
        <end position="120"/>
    </location>
</feature>
<feature type="compositionally biased region" description="Basic residues" evidence="1">
    <location>
        <begin position="129"/>
        <end position="142"/>
    </location>
</feature>
<dbReference type="Proteomes" id="UP001146120">
    <property type="component" value="Unassembled WGS sequence"/>
</dbReference>
<proteinExistence type="predicted"/>
<reference evidence="3" key="2">
    <citation type="journal article" date="2023" name="Microbiol Resour">
        <title>Decontamination and Annotation of the Draft Genome Sequence of the Oomycete Lagenidium giganteum ARSEF 373.</title>
        <authorList>
            <person name="Morgan W.R."/>
            <person name="Tartar A."/>
        </authorList>
    </citation>
    <scope>NUCLEOTIDE SEQUENCE</scope>
    <source>
        <strain evidence="3">ARSEF 373</strain>
    </source>
</reference>
<dbReference type="AlphaFoldDB" id="A0AAV2Z5U4"/>
<sequence length="231" mass="25722">MQKYVAYEDLKMSIEARVREIQAQERYPLSKGTPESISTSNEKALAAVPQALPIPTAPQCTMCTSCNRPRHDIRQCRVLQKDPRDGCVKEGTVLPANSMFKGGDSNRYQPYDRDSAREYHYNGGSTGRGRGRGRGGRGGRGSKKYEDSRHDDRTYQGGRGNKVKPAVSLTAQVTDTFDPVWTIDSDCTRHVTHHLEWMMERRKGDGTIMVGGKSEILIEAIGTVILEVTDS</sequence>
<evidence type="ECO:0000256" key="1">
    <source>
        <dbReference type="SAM" id="MobiDB-lite"/>
    </source>
</evidence>
<dbReference type="Pfam" id="PF22936">
    <property type="entry name" value="Pol_BBD"/>
    <property type="match status" value="1"/>
</dbReference>
<dbReference type="EMBL" id="DAKRPA010000058">
    <property type="protein sequence ID" value="DBA00807.1"/>
    <property type="molecule type" value="Genomic_DNA"/>
</dbReference>
<protein>
    <recommendedName>
        <fullName evidence="2">Retrovirus-related Pol polyprotein from transposon TNT 1-94-like beta-barrel domain-containing protein</fullName>
    </recommendedName>
</protein>
<dbReference type="InterPro" id="IPR054722">
    <property type="entry name" value="PolX-like_BBD"/>
</dbReference>
<feature type="region of interest" description="Disordered" evidence="1">
    <location>
        <begin position="90"/>
        <end position="163"/>
    </location>
</feature>
<reference evidence="3" key="1">
    <citation type="submission" date="2022-11" db="EMBL/GenBank/DDBJ databases">
        <authorList>
            <person name="Morgan W.R."/>
            <person name="Tartar A."/>
        </authorList>
    </citation>
    <scope>NUCLEOTIDE SEQUENCE</scope>
    <source>
        <strain evidence="3">ARSEF 373</strain>
    </source>
</reference>
<organism evidence="3 4">
    <name type="scientific">Lagenidium giganteum</name>
    <dbReference type="NCBI Taxonomy" id="4803"/>
    <lineage>
        <taxon>Eukaryota</taxon>
        <taxon>Sar</taxon>
        <taxon>Stramenopiles</taxon>
        <taxon>Oomycota</taxon>
        <taxon>Peronosporomycetes</taxon>
        <taxon>Pythiales</taxon>
        <taxon>Pythiaceae</taxon>
    </lineage>
</organism>